<keyword evidence="2" id="KW-1185">Reference proteome</keyword>
<accession>A0ACB9MX28</accession>
<evidence type="ECO:0000313" key="1">
    <source>
        <dbReference type="EMBL" id="KAI4328768.1"/>
    </source>
</evidence>
<proteinExistence type="predicted"/>
<organism evidence="1 2">
    <name type="scientific">Bauhinia variegata</name>
    <name type="common">Purple orchid tree</name>
    <name type="synonym">Phanera variegata</name>
    <dbReference type="NCBI Taxonomy" id="167791"/>
    <lineage>
        <taxon>Eukaryota</taxon>
        <taxon>Viridiplantae</taxon>
        <taxon>Streptophyta</taxon>
        <taxon>Embryophyta</taxon>
        <taxon>Tracheophyta</taxon>
        <taxon>Spermatophyta</taxon>
        <taxon>Magnoliopsida</taxon>
        <taxon>eudicotyledons</taxon>
        <taxon>Gunneridae</taxon>
        <taxon>Pentapetalae</taxon>
        <taxon>rosids</taxon>
        <taxon>fabids</taxon>
        <taxon>Fabales</taxon>
        <taxon>Fabaceae</taxon>
        <taxon>Cercidoideae</taxon>
        <taxon>Cercideae</taxon>
        <taxon>Bauhiniinae</taxon>
        <taxon>Bauhinia</taxon>
    </lineage>
</organism>
<evidence type="ECO:0000313" key="2">
    <source>
        <dbReference type="Proteomes" id="UP000828941"/>
    </source>
</evidence>
<dbReference type="Proteomes" id="UP000828941">
    <property type="component" value="Chromosome 8"/>
</dbReference>
<name>A0ACB9MX28_BAUVA</name>
<dbReference type="EMBL" id="CM039433">
    <property type="protein sequence ID" value="KAI4328768.1"/>
    <property type="molecule type" value="Genomic_DNA"/>
</dbReference>
<reference evidence="1 2" key="1">
    <citation type="journal article" date="2022" name="DNA Res.">
        <title>Chromosomal-level genome assembly of the orchid tree Bauhinia variegata (Leguminosae; Cercidoideae) supports the allotetraploid origin hypothesis of Bauhinia.</title>
        <authorList>
            <person name="Zhong Y."/>
            <person name="Chen Y."/>
            <person name="Zheng D."/>
            <person name="Pang J."/>
            <person name="Liu Y."/>
            <person name="Luo S."/>
            <person name="Meng S."/>
            <person name="Qian L."/>
            <person name="Wei D."/>
            <person name="Dai S."/>
            <person name="Zhou R."/>
        </authorList>
    </citation>
    <scope>NUCLEOTIDE SEQUENCE [LARGE SCALE GENOMIC DNA]</scope>
    <source>
        <strain evidence="1">BV-YZ2020</strain>
    </source>
</reference>
<comment type="caution">
    <text evidence="1">The sequence shown here is derived from an EMBL/GenBank/DDBJ whole genome shotgun (WGS) entry which is preliminary data.</text>
</comment>
<sequence>MVDFDQWTLNPTSSFSFWNKEPLCEKHRSVDKRLACLKSSIGKRAENSCFPCSLRDMTNYSINTNHAVQGKVIHFEAS</sequence>
<protein>
    <submittedName>
        <fullName evidence="1">Uncharacterized protein</fullName>
    </submittedName>
</protein>
<gene>
    <name evidence="1" type="ORF">L6164_021100</name>
</gene>